<dbReference type="FunFam" id="3.40.190.290:FF:000001">
    <property type="entry name" value="Transcriptional regulator, LysR family"/>
    <property type="match status" value="1"/>
</dbReference>
<dbReference type="RefSeq" id="WP_009540810.1">
    <property type="nucleotide sequence ID" value="NZ_ANHY01000010.1"/>
</dbReference>
<comment type="caution">
    <text evidence="6">The sequence shown here is derived from an EMBL/GenBank/DDBJ whole genome shotgun (WGS) entry which is preliminary data.</text>
</comment>
<dbReference type="InterPro" id="IPR005119">
    <property type="entry name" value="LysR_subst-bd"/>
</dbReference>
<protein>
    <submittedName>
        <fullName evidence="6">Transcriptional regulator, LysR family</fullName>
    </submittedName>
</protein>
<dbReference type="InterPro" id="IPR036390">
    <property type="entry name" value="WH_DNA-bd_sf"/>
</dbReference>
<evidence type="ECO:0000313" key="6">
    <source>
        <dbReference type="EMBL" id="EKV30069.1"/>
    </source>
</evidence>
<feature type="domain" description="HTH lysR-type" evidence="5">
    <location>
        <begin position="1"/>
        <end position="59"/>
    </location>
</feature>
<reference evidence="6 7" key="1">
    <citation type="journal article" date="2013" name="Genome Announc.">
        <title>Draft Genome Sequence of an Alphaproteobacterium, Caenispirillum salinarum AK4(T), Isolated from a Solar Saltern.</title>
        <authorList>
            <person name="Khatri I."/>
            <person name="Singh A."/>
            <person name="Korpole S."/>
            <person name="Pinnaka A.K."/>
            <person name="Subramanian S."/>
        </authorList>
    </citation>
    <scope>NUCLEOTIDE SEQUENCE [LARGE SCALE GENOMIC DNA]</scope>
    <source>
        <strain evidence="6 7">AK4</strain>
    </source>
</reference>
<evidence type="ECO:0000256" key="1">
    <source>
        <dbReference type="ARBA" id="ARBA00009437"/>
    </source>
</evidence>
<dbReference type="CDD" id="cd08422">
    <property type="entry name" value="PBP2_CrgA_like"/>
    <property type="match status" value="1"/>
</dbReference>
<dbReference type="FunFam" id="1.10.10.10:FF:000001">
    <property type="entry name" value="LysR family transcriptional regulator"/>
    <property type="match status" value="1"/>
</dbReference>
<evidence type="ECO:0000259" key="5">
    <source>
        <dbReference type="PROSITE" id="PS50931"/>
    </source>
</evidence>
<dbReference type="AlphaFoldDB" id="K9GZ66"/>
<keyword evidence="4" id="KW-0804">Transcription</keyword>
<keyword evidence="2" id="KW-0805">Transcription regulation</keyword>
<dbReference type="Proteomes" id="UP000009881">
    <property type="component" value="Unassembled WGS sequence"/>
</dbReference>
<sequence length="299" mass="32503">MDKLALMRTFRRVVERGSFVGAARDLGLSSAAVSKHVSELERQLGASLLSRTTRRLSITEAGRAYHARCVRILDDIDEAEAAVSALQGAPRGVLRVNAPMSFGLRHVSPMLPDFMARYPDVRVDVVMTDRVVDVVEEGFDVALRIRAELPDSSLIARRLATVRRILCAAPAYLDAHGHPTAPGDLPGHRCLLYSQVERPDVWVLNGPEGTRPVQVPGVMKADSSLVLRDALLACMGITLIPAMLVEDDIAAGRLARVLPDHQGEPRTLFAVYPPGRHLSPKTRAFVDFLAERLGGAGAL</sequence>
<evidence type="ECO:0000313" key="7">
    <source>
        <dbReference type="Proteomes" id="UP000009881"/>
    </source>
</evidence>
<keyword evidence="7" id="KW-1185">Reference proteome</keyword>
<dbReference type="STRING" id="1238182.C882_0150"/>
<dbReference type="Gene3D" id="1.10.10.10">
    <property type="entry name" value="Winged helix-like DNA-binding domain superfamily/Winged helix DNA-binding domain"/>
    <property type="match status" value="1"/>
</dbReference>
<evidence type="ECO:0000256" key="3">
    <source>
        <dbReference type="ARBA" id="ARBA00023125"/>
    </source>
</evidence>
<dbReference type="PANTHER" id="PTHR30537:SF5">
    <property type="entry name" value="HTH-TYPE TRANSCRIPTIONAL ACTIVATOR TTDR-RELATED"/>
    <property type="match status" value="1"/>
</dbReference>
<dbReference type="InterPro" id="IPR036388">
    <property type="entry name" value="WH-like_DNA-bd_sf"/>
</dbReference>
<dbReference type="EMBL" id="ANHY01000010">
    <property type="protein sequence ID" value="EKV30069.1"/>
    <property type="molecule type" value="Genomic_DNA"/>
</dbReference>
<dbReference type="SUPFAM" id="SSF46785">
    <property type="entry name" value="Winged helix' DNA-binding domain"/>
    <property type="match status" value="1"/>
</dbReference>
<dbReference type="PATRIC" id="fig|1238182.3.peg.2366"/>
<proteinExistence type="inferred from homology"/>
<dbReference type="GO" id="GO:0003700">
    <property type="term" value="F:DNA-binding transcription factor activity"/>
    <property type="evidence" value="ECO:0007669"/>
    <property type="project" value="InterPro"/>
</dbReference>
<comment type="similarity">
    <text evidence="1">Belongs to the LysR transcriptional regulatory family.</text>
</comment>
<gene>
    <name evidence="6" type="ORF">C882_0150</name>
</gene>
<dbReference type="InterPro" id="IPR058163">
    <property type="entry name" value="LysR-type_TF_proteobact-type"/>
</dbReference>
<organism evidence="6 7">
    <name type="scientific">Caenispirillum salinarum AK4</name>
    <dbReference type="NCBI Taxonomy" id="1238182"/>
    <lineage>
        <taxon>Bacteria</taxon>
        <taxon>Pseudomonadati</taxon>
        <taxon>Pseudomonadota</taxon>
        <taxon>Alphaproteobacteria</taxon>
        <taxon>Rhodospirillales</taxon>
        <taxon>Novispirillaceae</taxon>
        <taxon>Caenispirillum</taxon>
    </lineage>
</organism>
<name>K9GZ66_9PROT</name>
<dbReference type="SUPFAM" id="SSF53850">
    <property type="entry name" value="Periplasmic binding protein-like II"/>
    <property type="match status" value="1"/>
</dbReference>
<dbReference type="OrthoDB" id="9812435at2"/>
<accession>K9GZ66</accession>
<dbReference type="Pfam" id="PF03466">
    <property type="entry name" value="LysR_substrate"/>
    <property type="match status" value="1"/>
</dbReference>
<evidence type="ECO:0000256" key="2">
    <source>
        <dbReference type="ARBA" id="ARBA00023015"/>
    </source>
</evidence>
<dbReference type="PROSITE" id="PS50931">
    <property type="entry name" value="HTH_LYSR"/>
    <property type="match status" value="1"/>
</dbReference>
<dbReference type="Gene3D" id="3.40.190.290">
    <property type="match status" value="1"/>
</dbReference>
<dbReference type="Pfam" id="PF00126">
    <property type="entry name" value="HTH_1"/>
    <property type="match status" value="1"/>
</dbReference>
<dbReference type="eggNOG" id="COG0583">
    <property type="taxonomic scope" value="Bacteria"/>
</dbReference>
<dbReference type="PANTHER" id="PTHR30537">
    <property type="entry name" value="HTH-TYPE TRANSCRIPTIONAL REGULATOR"/>
    <property type="match status" value="1"/>
</dbReference>
<keyword evidence="3" id="KW-0238">DNA-binding</keyword>
<evidence type="ECO:0000256" key="4">
    <source>
        <dbReference type="ARBA" id="ARBA00023163"/>
    </source>
</evidence>
<dbReference type="InterPro" id="IPR000847">
    <property type="entry name" value="LysR_HTH_N"/>
</dbReference>
<dbReference type="GO" id="GO:0003677">
    <property type="term" value="F:DNA binding"/>
    <property type="evidence" value="ECO:0007669"/>
    <property type="project" value="UniProtKB-KW"/>
</dbReference>